<evidence type="ECO:0000256" key="6">
    <source>
        <dbReference type="ARBA" id="ARBA00022884"/>
    </source>
</evidence>
<dbReference type="SUPFAM" id="SSF143437">
    <property type="entry name" value="THUMP domain-like"/>
    <property type="match status" value="1"/>
</dbReference>
<dbReference type="GO" id="GO:0002937">
    <property type="term" value="P:tRNA 4-thiouridine biosynthesis"/>
    <property type="evidence" value="ECO:0007669"/>
    <property type="project" value="TreeGrafter"/>
</dbReference>
<comment type="pathway">
    <text evidence="8">Cofactor biosynthesis; thiamine diphosphate biosynthesis.</text>
</comment>
<accession>M0LYU3</accession>
<keyword evidence="5 8" id="KW-0067">ATP-binding</keyword>
<evidence type="ECO:0000313" key="10">
    <source>
        <dbReference type="EMBL" id="EMA38757.1"/>
    </source>
</evidence>
<evidence type="ECO:0000313" key="11">
    <source>
        <dbReference type="Proteomes" id="UP000011607"/>
    </source>
</evidence>
<feature type="binding site" evidence="8">
    <location>
        <begin position="192"/>
        <end position="193"/>
    </location>
    <ligand>
        <name>ATP</name>
        <dbReference type="ChEBI" id="CHEBI:30616"/>
    </ligand>
</feature>
<name>M0LYU3_9EURY</name>
<feature type="domain" description="THUMP" evidence="9">
    <location>
        <begin position="65"/>
        <end position="174"/>
    </location>
</feature>
<evidence type="ECO:0000256" key="4">
    <source>
        <dbReference type="ARBA" id="ARBA00022741"/>
    </source>
</evidence>
<dbReference type="PATRIC" id="fig|1227454.3.peg.1944"/>
<dbReference type="GO" id="GO:0005524">
    <property type="term" value="F:ATP binding"/>
    <property type="evidence" value="ECO:0007669"/>
    <property type="project" value="UniProtKB-UniRule"/>
</dbReference>
<dbReference type="eggNOG" id="arCOG00038">
    <property type="taxonomic scope" value="Archaea"/>
</dbReference>
<dbReference type="InterPro" id="IPR014729">
    <property type="entry name" value="Rossmann-like_a/b/a_fold"/>
</dbReference>
<keyword evidence="2 8" id="KW-0820">tRNA-binding</keyword>
<dbReference type="GO" id="GO:0009228">
    <property type="term" value="P:thiamine biosynthetic process"/>
    <property type="evidence" value="ECO:0007669"/>
    <property type="project" value="UniProtKB-KW"/>
</dbReference>
<sequence>MRPPGADTVLVRHGDLNTKSNTVKRYMEGLLVENLEALLADRSIPGEVERRWNRPLIHTDEDAVEAAVEAATDAFGVVSASPATVVSTEKARIVEVLAETARECYDGGTFAVDARRADKTLPYDSEDLARDGGSAIWDVVEDEREFDPEVDLDDPDVTFGVEVREDVAFVYLETVPGPGGLPLGAQEKTIALVSGGIDSPVAAYEMMKRGSPIVPVYVDLGAYGGIDHEARAMETVRTLAAYAPNFDVPVYTVPAGETVELLVSEMEEGRMLSLRRFFYRVGEVLAERVDAHGIVTGEAVGQKSSQTVQNLGVTSRATSLPIHRPLLSWDKHEVVDRAREIETFTDSTIDAGCNRVVPDRTETNARLERLLENEPDDLFERAETAAKEAELVEP</sequence>
<protein>
    <recommendedName>
        <fullName evidence="8">Probable tRNA sulfurtransferase</fullName>
        <ecNumber evidence="8">2.8.1.4</ecNumber>
    </recommendedName>
    <alternativeName>
        <fullName evidence="8">Sulfur carrier protein ThiS sulfurtransferase</fullName>
    </alternativeName>
    <alternativeName>
        <fullName evidence="8">Thiamine biosynthesis protein ThiI</fullName>
    </alternativeName>
    <alternativeName>
        <fullName evidence="8">tRNA 4-thiouridine synthase</fullName>
    </alternativeName>
</protein>
<keyword evidence="6 8" id="KW-0694">RNA-binding</keyword>
<keyword evidence="7 8" id="KW-0784">Thiamine biosynthesis</keyword>
<dbReference type="Pfam" id="PF02926">
    <property type="entry name" value="THUMP"/>
    <property type="match status" value="1"/>
</dbReference>
<dbReference type="Gene3D" id="3.30.2130.30">
    <property type="match status" value="1"/>
</dbReference>
<evidence type="ECO:0000256" key="3">
    <source>
        <dbReference type="ARBA" id="ARBA00022679"/>
    </source>
</evidence>
<dbReference type="InterPro" id="IPR054173">
    <property type="entry name" value="ThiI_fer"/>
</dbReference>
<comment type="similarity">
    <text evidence="8">Belongs to the ThiI family.</text>
</comment>
<dbReference type="InterPro" id="IPR020536">
    <property type="entry name" value="ThiI_AANH"/>
</dbReference>
<keyword evidence="11" id="KW-1185">Reference proteome</keyword>
<reference evidence="10 11" key="1">
    <citation type="journal article" date="2014" name="PLoS Genet.">
        <title>Phylogenetically driven sequencing of extremely halophilic archaea reveals strategies for static and dynamic osmo-response.</title>
        <authorList>
            <person name="Becker E.A."/>
            <person name="Seitzer P.M."/>
            <person name="Tritt A."/>
            <person name="Larsen D."/>
            <person name="Krusor M."/>
            <person name="Yao A.I."/>
            <person name="Wu D."/>
            <person name="Madern D."/>
            <person name="Eisen J.A."/>
            <person name="Darling A.E."/>
            <person name="Facciotti M.T."/>
        </authorList>
    </citation>
    <scope>NUCLEOTIDE SEQUENCE [LARGE SCALE GENOMIC DNA]</scope>
    <source>
        <strain evidence="10 11">JCM 10879</strain>
    </source>
</reference>
<dbReference type="Pfam" id="PF02568">
    <property type="entry name" value="ThiI"/>
    <property type="match status" value="1"/>
</dbReference>
<keyword evidence="4 8" id="KW-0547">Nucleotide-binding</keyword>
<comment type="subcellular location">
    <subcellularLocation>
        <location evidence="8">Cytoplasm</location>
    </subcellularLocation>
</comment>
<dbReference type="Pfam" id="PF22025">
    <property type="entry name" value="ThiI_fer"/>
    <property type="match status" value="1"/>
</dbReference>
<dbReference type="PANTHER" id="PTHR43209">
    <property type="entry name" value="TRNA SULFURTRANSFERASE"/>
    <property type="match status" value="1"/>
</dbReference>
<comment type="caution">
    <text evidence="8">Lacks conserved residue(s) required for the propagation of feature annotation.</text>
</comment>
<dbReference type="EMBL" id="AOMA01000091">
    <property type="protein sequence ID" value="EMA38757.1"/>
    <property type="molecule type" value="Genomic_DNA"/>
</dbReference>
<dbReference type="InterPro" id="IPR004114">
    <property type="entry name" value="THUMP_dom"/>
</dbReference>
<dbReference type="SMART" id="SM00981">
    <property type="entry name" value="THUMP"/>
    <property type="match status" value="1"/>
</dbReference>
<keyword evidence="1 8" id="KW-0963">Cytoplasm</keyword>
<dbReference type="UniPathway" id="UPA00060"/>
<evidence type="ECO:0000256" key="5">
    <source>
        <dbReference type="ARBA" id="ARBA00022840"/>
    </source>
</evidence>
<dbReference type="GO" id="GO:0009229">
    <property type="term" value="P:thiamine diphosphate biosynthetic process"/>
    <property type="evidence" value="ECO:0007669"/>
    <property type="project" value="UniProtKB-UniRule"/>
</dbReference>
<dbReference type="GO" id="GO:0004810">
    <property type="term" value="F:CCA tRNA nucleotidyltransferase activity"/>
    <property type="evidence" value="ECO:0007669"/>
    <property type="project" value="InterPro"/>
</dbReference>
<dbReference type="HAMAP" id="MF_00021">
    <property type="entry name" value="ThiI"/>
    <property type="match status" value="1"/>
</dbReference>
<dbReference type="CDD" id="cd11716">
    <property type="entry name" value="THUMP_ThiI"/>
    <property type="match status" value="1"/>
</dbReference>
<evidence type="ECO:0000256" key="7">
    <source>
        <dbReference type="ARBA" id="ARBA00022977"/>
    </source>
</evidence>
<dbReference type="RefSeq" id="WP_006672830.1">
    <property type="nucleotide sequence ID" value="NZ_AOMA01000091.1"/>
</dbReference>
<comment type="caution">
    <text evidence="10">The sequence shown here is derived from an EMBL/GenBank/DDBJ whole genome shotgun (WGS) entry which is preliminary data.</text>
</comment>
<dbReference type="STRING" id="1227454.C446_09553"/>
<evidence type="ECO:0000256" key="8">
    <source>
        <dbReference type="HAMAP-Rule" id="MF_00021"/>
    </source>
</evidence>
<feature type="binding site" evidence="8">
    <location>
        <position position="306"/>
    </location>
    <ligand>
        <name>ATP</name>
        <dbReference type="ChEBI" id="CHEBI:30616"/>
    </ligand>
</feature>
<comment type="function">
    <text evidence="8">Catalyzes the ATP-dependent transfer of a sulfur to tRNA to produce 4-thiouridine in position 8 of tRNAs, which functions as a near-UV photosensor. Also catalyzes the transfer of sulfur to the sulfur carrier protein ThiS, forming ThiS-thiocarboxylate. This is a step in the synthesis of thiazole, in the thiamine biosynthesis pathway. The sulfur is donated as persulfide by IscS.</text>
</comment>
<dbReference type="EC" id="2.8.1.4" evidence="8"/>
<dbReference type="PROSITE" id="PS51165">
    <property type="entry name" value="THUMP"/>
    <property type="match status" value="1"/>
</dbReference>
<dbReference type="PANTHER" id="PTHR43209:SF1">
    <property type="entry name" value="TRNA SULFURTRANSFERASE"/>
    <property type="match status" value="1"/>
</dbReference>
<dbReference type="GO" id="GO:0140741">
    <property type="term" value="F:tRNA-uracil-4 sulfurtransferase activity"/>
    <property type="evidence" value="ECO:0007669"/>
    <property type="project" value="UniProtKB-EC"/>
</dbReference>
<keyword evidence="3 8" id="KW-0808">Transferase</keyword>
<comment type="catalytic activity">
    <reaction evidence="8">
        <text>[ThiI sulfur-carrier protein]-S-sulfanyl-L-cysteine + a uridine in tRNA + 2 reduced [2Fe-2S]-[ferredoxin] + ATP + H(+) = [ThiI sulfur-carrier protein]-L-cysteine + a 4-thiouridine in tRNA + 2 oxidized [2Fe-2S]-[ferredoxin] + AMP + diphosphate</text>
        <dbReference type="Rhea" id="RHEA:24176"/>
        <dbReference type="Rhea" id="RHEA-COMP:10000"/>
        <dbReference type="Rhea" id="RHEA-COMP:10001"/>
        <dbReference type="Rhea" id="RHEA-COMP:13337"/>
        <dbReference type="Rhea" id="RHEA-COMP:13338"/>
        <dbReference type="Rhea" id="RHEA-COMP:13339"/>
        <dbReference type="Rhea" id="RHEA-COMP:13340"/>
        <dbReference type="ChEBI" id="CHEBI:15378"/>
        <dbReference type="ChEBI" id="CHEBI:29950"/>
        <dbReference type="ChEBI" id="CHEBI:30616"/>
        <dbReference type="ChEBI" id="CHEBI:33019"/>
        <dbReference type="ChEBI" id="CHEBI:33737"/>
        <dbReference type="ChEBI" id="CHEBI:33738"/>
        <dbReference type="ChEBI" id="CHEBI:61963"/>
        <dbReference type="ChEBI" id="CHEBI:65315"/>
        <dbReference type="ChEBI" id="CHEBI:136798"/>
        <dbReference type="ChEBI" id="CHEBI:456215"/>
        <dbReference type="EC" id="2.8.1.4"/>
    </reaction>
</comment>
<evidence type="ECO:0000256" key="1">
    <source>
        <dbReference type="ARBA" id="ARBA00022490"/>
    </source>
</evidence>
<comment type="catalytic activity">
    <reaction evidence="8">
        <text>[ThiS sulfur-carrier protein]-C-terminal Gly-Gly-AMP + S-sulfanyl-L-cysteinyl-[cysteine desulfurase] + AH2 = [ThiS sulfur-carrier protein]-C-terminal-Gly-aminoethanethioate + L-cysteinyl-[cysteine desulfurase] + A + AMP + 2 H(+)</text>
        <dbReference type="Rhea" id="RHEA:43340"/>
        <dbReference type="Rhea" id="RHEA-COMP:12157"/>
        <dbReference type="Rhea" id="RHEA-COMP:12158"/>
        <dbReference type="Rhea" id="RHEA-COMP:12910"/>
        <dbReference type="Rhea" id="RHEA-COMP:19908"/>
        <dbReference type="ChEBI" id="CHEBI:13193"/>
        <dbReference type="ChEBI" id="CHEBI:15378"/>
        <dbReference type="ChEBI" id="CHEBI:17499"/>
        <dbReference type="ChEBI" id="CHEBI:29950"/>
        <dbReference type="ChEBI" id="CHEBI:61963"/>
        <dbReference type="ChEBI" id="CHEBI:90618"/>
        <dbReference type="ChEBI" id="CHEBI:232372"/>
        <dbReference type="ChEBI" id="CHEBI:456215"/>
    </reaction>
</comment>
<organism evidence="10 11">
    <name type="scientific">Halobiforma nitratireducens JCM 10879</name>
    <dbReference type="NCBI Taxonomy" id="1227454"/>
    <lineage>
        <taxon>Archaea</taxon>
        <taxon>Methanobacteriati</taxon>
        <taxon>Methanobacteriota</taxon>
        <taxon>Stenosarchaea group</taxon>
        <taxon>Halobacteria</taxon>
        <taxon>Halobacteriales</taxon>
        <taxon>Natrialbaceae</taxon>
        <taxon>Halobiforma</taxon>
    </lineage>
</organism>
<dbReference type="OrthoDB" id="372227at2157"/>
<evidence type="ECO:0000259" key="9">
    <source>
        <dbReference type="PROSITE" id="PS51165"/>
    </source>
</evidence>
<dbReference type="Proteomes" id="UP000011607">
    <property type="component" value="Unassembled WGS sequence"/>
</dbReference>
<dbReference type="Gene3D" id="3.40.50.620">
    <property type="entry name" value="HUPs"/>
    <property type="match status" value="1"/>
</dbReference>
<dbReference type="InterPro" id="IPR049962">
    <property type="entry name" value="THUMP_ThiI"/>
</dbReference>
<dbReference type="GO" id="GO:0000049">
    <property type="term" value="F:tRNA binding"/>
    <property type="evidence" value="ECO:0007669"/>
    <property type="project" value="UniProtKB-UniRule"/>
</dbReference>
<dbReference type="InterPro" id="IPR003720">
    <property type="entry name" value="tRNA_STrfase"/>
</dbReference>
<dbReference type="GO" id="GO:0052837">
    <property type="term" value="P:thiazole biosynthetic process"/>
    <property type="evidence" value="ECO:0007669"/>
    <property type="project" value="TreeGrafter"/>
</dbReference>
<feature type="binding site" evidence="8">
    <location>
        <position position="297"/>
    </location>
    <ligand>
        <name>ATP</name>
        <dbReference type="ChEBI" id="CHEBI:30616"/>
    </ligand>
</feature>
<dbReference type="AlphaFoldDB" id="M0LYU3"/>
<proteinExistence type="inferred from homology"/>
<dbReference type="GO" id="GO:0005829">
    <property type="term" value="C:cytosol"/>
    <property type="evidence" value="ECO:0007669"/>
    <property type="project" value="TreeGrafter"/>
</dbReference>
<evidence type="ECO:0000256" key="2">
    <source>
        <dbReference type="ARBA" id="ARBA00022555"/>
    </source>
</evidence>
<dbReference type="SUPFAM" id="SSF52402">
    <property type="entry name" value="Adenine nucleotide alpha hydrolases-like"/>
    <property type="match status" value="1"/>
</dbReference>
<feature type="binding site" evidence="8">
    <location>
        <position position="275"/>
    </location>
    <ligand>
        <name>ATP</name>
        <dbReference type="ChEBI" id="CHEBI:30616"/>
    </ligand>
</feature>
<dbReference type="InterPro" id="IPR050102">
    <property type="entry name" value="tRNA_sulfurtransferase_ThiI"/>
</dbReference>
<gene>
    <name evidence="8" type="primary">thiI</name>
    <name evidence="10" type="ORF">C446_09553</name>
</gene>